<proteinExistence type="predicted"/>
<dbReference type="Proteomes" id="UP001164539">
    <property type="component" value="Chromosome 9"/>
</dbReference>
<evidence type="ECO:0000313" key="1">
    <source>
        <dbReference type="EMBL" id="KAJ4710691.1"/>
    </source>
</evidence>
<reference evidence="1 2" key="1">
    <citation type="journal article" date="2023" name="Science">
        <title>Complex scaffold remodeling in plant triterpene biosynthesis.</title>
        <authorList>
            <person name="De La Pena R."/>
            <person name="Hodgson H."/>
            <person name="Liu J.C."/>
            <person name="Stephenson M.J."/>
            <person name="Martin A.C."/>
            <person name="Owen C."/>
            <person name="Harkess A."/>
            <person name="Leebens-Mack J."/>
            <person name="Jimenez L.E."/>
            <person name="Osbourn A."/>
            <person name="Sattely E.S."/>
        </authorList>
    </citation>
    <scope>NUCLEOTIDE SEQUENCE [LARGE SCALE GENOMIC DNA]</scope>
    <source>
        <strain evidence="2">cv. JPN11</strain>
        <tissue evidence="1">Leaf</tissue>
    </source>
</reference>
<protein>
    <submittedName>
        <fullName evidence="1">Protease 2-like</fullName>
    </submittedName>
</protein>
<keyword evidence="2" id="KW-1185">Reference proteome</keyword>
<sequence>MCRAGAGVHTLASLPEQCPPVPKKVPFTVSAHGLTWQDPYHWMKNTNHPDFINYVNQENSYAQAFMADTQTLQRSLFSEMKNRIPAKISTPPESWGPWLYYQCIPEGKEYPLLCRKLETGKSSWLQTVLSNVRKGLEEEEILLDWNEIAEKYGYVHVGTCRVSPDHNFLAYTLDTTGNEQFMLQIKDLRNGSGLSFIQSQMIINDLTVSSAQNSDSDYTEDPSVFTEGDSSFCVDITSTKDGKFITVYVIDATNPLGGLQRIHKRVSGVQYFLEHHYGLFYILTNAPLSENEQCGGDYYLVRCRVEEVQSANWLNVILPGDDISLQDMDIFNGHLVLFVSKKDVPMLCSISLPINSGSKYQMEIETLNPWFFPLPSSSCSILPGSNHDFLNSVYRAVLSSPVMPDVIVDYDMSRRTFSIVQQEELGSASGNSGFFSIACEREANELIDTQNYDNKHQTSGLQGWKVFSNVYCCERKEVVSHDGVKVPLTILYSRKAWQRDQSPGLLQAYGAYGEVLDKSWCTDRLSLLDRGWVVAFADVRGGGGADSSWHKSGSGLYKINSIHDFISCGNYLVNEGYVCRDRLGGIGYSAGCLLLGAAVNLYPKLFRAAILKVPFLDICNTLLDPSLPLTKLDYEEFGNPQIKSQFESIQSYSPYDNIPCGVCHPSVLVTASFHDSRVRVWEAAKWVAKVRDSTCSACSLSVILKTNMTGGHFGEGGRYSQCEETAYDYAFLMKVCGTDSCSK</sequence>
<dbReference type="EMBL" id="CM051402">
    <property type="protein sequence ID" value="KAJ4710691.1"/>
    <property type="molecule type" value="Genomic_DNA"/>
</dbReference>
<comment type="caution">
    <text evidence="1">The sequence shown here is derived from an EMBL/GenBank/DDBJ whole genome shotgun (WGS) entry which is preliminary data.</text>
</comment>
<accession>A0ACC1XGP8</accession>
<organism evidence="1 2">
    <name type="scientific">Melia azedarach</name>
    <name type="common">Chinaberry tree</name>
    <dbReference type="NCBI Taxonomy" id="155640"/>
    <lineage>
        <taxon>Eukaryota</taxon>
        <taxon>Viridiplantae</taxon>
        <taxon>Streptophyta</taxon>
        <taxon>Embryophyta</taxon>
        <taxon>Tracheophyta</taxon>
        <taxon>Spermatophyta</taxon>
        <taxon>Magnoliopsida</taxon>
        <taxon>eudicotyledons</taxon>
        <taxon>Gunneridae</taxon>
        <taxon>Pentapetalae</taxon>
        <taxon>rosids</taxon>
        <taxon>malvids</taxon>
        <taxon>Sapindales</taxon>
        <taxon>Meliaceae</taxon>
        <taxon>Melia</taxon>
    </lineage>
</organism>
<name>A0ACC1XGP8_MELAZ</name>
<evidence type="ECO:0000313" key="2">
    <source>
        <dbReference type="Proteomes" id="UP001164539"/>
    </source>
</evidence>
<gene>
    <name evidence="1" type="ORF">OWV82_016846</name>
</gene>